<comment type="similarity">
    <text evidence="2">Belongs to the amidase family.</text>
</comment>
<evidence type="ECO:0000256" key="6">
    <source>
        <dbReference type="PIRSR" id="PIRSR001221-2"/>
    </source>
</evidence>
<evidence type="ECO:0000256" key="2">
    <source>
        <dbReference type="ARBA" id="ARBA00009199"/>
    </source>
</evidence>
<protein>
    <recommendedName>
        <fullName evidence="3">amidase</fullName>
        <ecNumber evidence="3">3.5.1.4</ecNumber>
    </recommendedName>
</protein>
<reference evidence="8 9" key="1">
    <citation type="journal article" date="2016" name="Mol. Biol. Evol.">
        <title>Comparative Genomics of Early-Diverging Mushroom-Forming Fungi Provides Insights into the Origins of Lignocellulose Decay Capabilities.</title>
        <authorList>
            <person name="Nagy L.G."/>
            <person name="Riley R."/>
            <person name="Tritt A."/>
            <person name="Adam C."/>
            <person name="Daum C."/>
            <person name="Floudas D."/>
            <person name="Sun H."/>
            <person name="Yadav J.S."/>
            <person name="Pangilinan J."/>
            <person name="Larsson K.H."/>
            <person name="Matsuura K."/>
            <person name="Barry K."/>
            <person name="Labutti K."/>
            <person name="Kuo R."/>
            <person name="Ohm R.A."/>
            <person name="Bhattacharya S.S."/>
            <person name="Shirouzu T."/>
            <person name="Yoshinaga Y."/>
            <person name="Martin F.M."/>
            <person name="Grigoriev I.V."/>
            <person name="Hibbett D.S."/>
        </authorList>
    </citation>
    <scope>NUCLEOTIDE SEQUENCE [LARGE SCALE GENOMIC DNA]</scope>
    <source>
        <strain evidence="8 9">HHB12029</strain>
    </source>
</reference>
<dbReference type="FunCoup" id="A0A165FVT9">
    <property type="interactions" value="65"/>
</dbReference>
<accession>A0A165FVT9</accession>
<dbReference type="EMBL" id="KV426068">
    <property type="protein sequence ID" value="KZV89606.1"/>
    <property type="molecule type" value="Genomic_DNA"/>
</dbReference>
<keyword evidence="4" id="KW-0378">Hydrolase</keyword>
<evidence type="ECO:0000256" key="4">
    <source>
        <dbReference type="ARBA" id="ARBA00022801"/>
    </source>
</evidence>
<proteinExistence type="inferred from homology"/>
<dbReference type="PANTHER" id="PTHR46072:SF2">
    <property type="entry name" value="AMIDASE (EUROFUNG)"/>
    <property type="match status" value="1"/>
</dbReference>
<dbReference type="InterPro" id="IPR020556">
    <property type="entry name" value="Amidase_CS"/>
</dbReference>
<feature type="active site" description="Charge relay system" evidence="5">
    <location>
        <position position="133"/>
    </location>
</feature>
<dbReference type="InterPro" id="IPR036928">
    <property type="entry name" value="AS_sf"/>
</dbReference>
<gene>
    <name evidence="8" type="ORF">EXIGLDRAFT_677855</name>
</gene>
<feature type="binding site" evidence="6">
    <location>
        <position position="208"/>
    </location>
    <ligand>
        <name>substrate</name>
    </ligand>
</feature>
<dbReference type="SUPFAM" id="SSF75304">
    <property type="entry name" value="Amidase signature (AS) enzymes"/>
    <property type="match status" value="1"/>
</dbReference>
<feature type="binding site" evidence="6">
    <location>
        <position position="182"/>
    </location>
    <ligand>
        <name>substrate</name>
    </ligand>
</feature>
<evidence type="ECO:0000313" key="8">
    <source>
        <dbReference type="EMBL" id="KZV89606.1"/>
    </source>
</evidence>
<dbReference type="Pfam" id="PF01425">
    <property type="entry name" value="Amidase"/>
    <property type="match status" value="1"/>
</dbReference>
<dbReference type="GO" id="GO:0004040">
    <property type="term" value="F:amidase activity"/>
    <property type="evidence" value="ECO:0007669"/>
    <property type="project" value="UniProtKB-EC"/>
</dbReference>
<evidence type="ECO:0000256" key="5">
    <source>
        <dbReference type="PIRSR" id="PIRSR001221-1"/>
    </source>
</evidence>
<dbReference type="PANTHER" id="PTHR46072">
    <property type="entry name" value="AMIDASE-RELATED-RELATED"/>
    <property type="match status" value="1"/>
</dbReference>
<name>A0A165FVT9_EXIGL</name>
<feature type="domain" description="Amidase" evidence="7">
    <location>
        <begin position="77"/>
        <end position="547"/>
    </location>
</feature>
<feature type="active site" description="Acyl-ester intermediate" evidence="5">
    <location>
        <position position="232"/>
    </location>
</feature>
<evidence type="ECO:0000313" key="9">
    <source>
        <dbReference type="Proteomes" id="UP000077266"/>
    </source>
</evidence>
<dbReference type="EC" id="3.5.1.4" evidence="3"/>
<dbReference type="OrthoDB" id="6428749at2759"/>
<feature type="binding site" evidence="6">
    <location>
        <begin position="229"/>
        <end position="232"/>
    </location>
    <ligand>
        <name>substrate</name>
    </ligand>
</feature>
<evidence type="ECO:0000259" key="7">
    <source>
        <dbReference type="Pfam" id="PF01425"/>
    </source>
</evidence>
<dbReference type="Proteomes" id="UP000077266">
    <property type="component" value="Unassembled WGS sequence"/>
</dbReference>
<dbReference type="PIRSF" id="PIRSF001221">
    <property type="entry name" value="Amidase_fungi"/>
    <property type="match status" value="1"/>
</dbReference>
<comment type="catalytic activity">
    <reaction evidence="1">
        <text>a monocarboxylic acid amide + H2O = a monocarboxylate + NH4(+)</text>
        <dbReference type="Rhea" id="RHEA:12020"/>
        <dbReference type="ChEBI" id="CHEBI:15377"/>
        <dbReference type="ChEBI" id="CHEBI:28938"/>
        <dbReference type="ChEBI" id="CHEBI:35757"/>
        <dbReference type="ChEBI" id="CHEBI:83628"/>
        <dbReference type="EC" id="3.5.1.4"/>
    </reaction>
</comment>
<sequence>MSATWKELAAAKKAEQQASIPSAWLLSADKLPPAEQKDVTGVPESCGLLSAREVEITNTDVGPLLKKMAAAEWSASDVTLAFCKRAIVAQQLTNCLTEIFIDRAVARAKELDEYLAKTGQVVGPLHGLPISLKDQFSIKGLDTVMGYTTGIGKPAEKNCTLVDVLLAAGAVLYVRTNVPQTLMWPETFNYIYGRTTNPHNRDLASGGSSGGEGSLVALKGSPLGVGTDIGGSIRIPSACCGLYGLRPSFHRVTYRGAKNSMLGQDTIPSVAGPLCNSLEGVTVFMRAVLGQKPWLQDPLAMRKSWDEEAYQLVEHGGGKKLCFGFMWDDGDYKPLPPITRAMKLVKEALIAAGHSVIDWEPLHHKELVDLASNIWGSDNGQDFRASLAATGEPLIKTMIPEGVEIVAHDVPPIIQSKDTDAYGLWQLHKRKTELREFYLDHWNASVAKTGTGRPVDALISPAAPYPAPPHGMYRLASYTTVFNVLDYPTCVVPVTRVHPALDAKIPAHEFRNIEDKIVYEMYSPEVFANAPLCVQVVGRTQEDEAVLGISEIVDAAVKAYSKN</sequence>
<dbReference type="InterPro" id="IPR023631">
    <property type="entry name" value="Amidase_dom"/>
</dbReference>
<dbReference type="AlphaFoldDB" id="A0A165FVT9"/>
<dbReference type="Gene3D" id="3.90.1300.10">
    <property type="entry name" value="Amidase signature (AS) domain"/>
    <property type="match status" value="1"/>
</dbReference>
<evidence type="ECO:0000256" key="3">
    <source>
        <dbReference type="ARBA" id="ARBA00012922"/>
    </source>
</evidence>
<dbReference type="STRING" id="1314781.A0A165FVT9"/>
<organism evidence="8 9">
    <name type="scientific">Exidia glandulosa HHB12029</name>
    <dbReference type="NCBI Taxonomy" id="1314781"/>
    <lineage>
        <taxon>Eukaryota</taxon>
        <taxon>Fungi</taxon>
        <taxon>Dikarya</taxon>
        <taxon>Basidiomycota</taxon>
        <taxon>Agaricomycotina</taxon>
        <taxon>Agaricomycetes</taxon>
        <taxon>Auriculariales</taxon>
        <taxon>Exidiaceae</taxon>
        <taxon>Exidia</taxon>
    </lineage>
</organism>
<keyword evidence="9" id="KW-1185">Reference proteome</keyword>
<dbReference type="PROSITE" id="PS00571">
    <property type="entry name" value="AMIDASES"/>
    <property type="match status" value="1"/>
</dbReference>
<dbReference type="InParanoid" id="A0A165FVT9"/>
<evidence type="ECO:0000256" key="1">
    <source>
        <dbReference type="ARBA" id="ARBA00001311"/>
    </source>
</evidence>
<feature type="active site" description="Charge relay system" evidence="5">
    <location>
        <position position="208"/>
    </location>
</feature>